<dbReference type="AlphaFoldDB" id="A0A085ZU53"/>
<dbReference type="STRING" id="421531.IX38_07320"/>
<sequence>MLKTKFFVRHKSGEVITPIYVRVSNGRAFDLKIATKETCIASHWDGDNGMMKERFFVEQKGKLVEKRDGATRALFVESQVVNERLQDLAKKIDKAFKEAEEVEFNTEWLKSVINPPVVVENTVPDDFVSFCAVFIEQKKHEISKSYITRINCVKVIVEKFLKNNKKKVLKFSEINMKFKVDFEKYCYEVMRYSKNYTFANLRLLRIIAYQAERNGVKLHSQIKLVKSKEEKAIFQILTPAELEAIERHNFEDSDLYNVRDWLLVSVFSGQRISDFMRFNVEMLTKEKLENEQEGYFLNFTQDKTDHVLHLPVHPKILDILNKRGFQFPPKYDEDKYNKLVKTVCKDAGITEVCYGGVEKGKRKVFANYPKHELVTSHIGRRSFASNNYGKIPTPLLMTATGHKSEGMFLRYIGKVDQQQSHALASYFMINN</sequence>
<dbReference type="EMBL" id="JPRO01000004">
    <property type="protein sequence ID" value="KFF07967.1"/>
    <property type="molecule type" value="Genomic_DNA"/>
</dbReference>
<dbReference type="InterPro" id="IPR013762">
    <property type="entry name" value="Integrase-like_cat_sf"/>
</dbReference>
<dbReference type="eggNOG" id="COG0582">
    <property type="taxonomic scope" value="Bacteria"/>
</dbReference>
<accession>A0A085ZU53</accession>
<feature type="domain" description="Phage integrase SAM-like" evidence="3">
    <location>
        <begin position="127"/>
        <end position="220"/>
    </location>
</feature>
<reference evidence="4 5" key="1">
    <citation type="submission" date="2014-07" db="EMBL/GenBank/DDBJ databases">
        <title>Genome of Chryseobacterium luteum DSM 18605.</title>
        <authorList>
            <person name="Stropko S.J."/>
            <person name="Pipes S.E."/>
            <person name="Newman J.D."/>
        </authorList>
    </citation>
    <scope>NUCLEOTIDE SEQUENCE [LARGE SCALE GENOMIC DNA]</scope>
    <source>
        <strain evidence="4 5">DSM 18605</strain>
    </source>
</reference>
<keyword evidence="5" id="KW-1185">Reference proteome</keyword>
<dbReference type="InterPro" id="IPR011010">
    <property type="entry name" value="DNA_brk_join_enz"/>
</dbReference>
<dbReference type="Gene3D" id="1.10.150.130">
    <property type="match status" value="1"/>
</dbReference>
<organism evidence="4 5">
    <name type="scientific">Chryseobacterium luteum</name>
    <dbReference type="NCBI Taxonomy" id="421531"/>
    <lineage>
        <taxon>Bacteria</taxon>
        <taxon>Pseudomonadati</taxon>
        <taxon>Bacteroidota</taxon>
        <taxon>Flavobacteriia</taxon>
        <taxon>Flavobacteriales</taxon>
        <taxon>Weeksellaceae</taxon>
        <taxon>Chryseobacterium group</taxon>
        <taxon>Chryseobacterium</taxon>
    </lineage>
</organism>
<dbReference type="SUPFAM" id="SSF56349">
    <property type="entry name" value="DNA breaking-rejoining enzymes"/>
    <property type="match status" value="1"/>
</dbReference>
<dbReference type="Gene3D" id="1.10.443.10">
    <property type="entry name" value="Intergrase catalytic core"/>
    <property type="match status" value="1"/>
</dbReference>
<gene>
    <name evidence="4" type="ORF">IX38_07320</name>
</gene>
<evidence type="ECO:0000313" key="4">
    <source>
        <dbReference type="EMBL" id="KFF07967.1"/>
    </source>
</evidence>
<evidence type="ECO:0000256" key="2">
    <source>
        <dbReference type="ARBA" id="ARBA00023172"/>
    </source>
</evidence>
<dbReference type="OrthoDB" id="1493636at2"/>
<dbReference type="Pfam" id="PF13102">
    <property type="entry name" value="Phage_int_SAM_5"/>
    <property type="match status" value="1"/>
</dbReference>
<evidence type="ECO:0000256" key="1">
    <source>
        <dbReference type="ARBA" id="ARBA00023125"/>
    </source>
</evidence>
<evidence type="ECO:0000259" key="3">
    <source>
        <dbReference type="Pfam" id="PF13102"/>
    </source>
</evidence>
<keyword evidence="2" id="KW-0233">DNA recombination</keyword>
<comment type="caution">
    <text evidence="4">The sequence shown here is derived from an EMBL/GenBank/DDBJ whole genome shotgun (WGS) entry which is preliminary data.</text>
</comment>
<keyword evidence="1" id="KW-0238">DNA-binding</keyword>
<dbReference type="GO" id="GO:0015074">
    <property type="term" value="P:DNA integration"/>
    <property type="evidence" value="ECO:0007669"/>
    <property type="project" value="InterPro"/>
</dbReference>
<dbReference type="InterPro" id="IPR025269">
    <property type="entry name" value="SAM-like_dom"/>
</dbReference>
<dbReference type="GO" id="GO:0003677">
    <property type="term" value="F:DNA binding"/>
    <property type="evidence" value="ECO:0007669"/>
    <property type="project" value="UniProtKB-KW"/>
</dbReference>
<evidence type="ECO:0000313" key="5">
    <source>
        <dbReference type="Proteomes" id="UP000028703"/>
    </source>
</evidence>
<protein>
    <submittedName>
        <fullName evidence="4">Integrase</fullName>
    </submittedName>
</protein>
<proteinExistence type="predicted"/>
<dbReference type="Proteomes" id="UP000028703">
    <property type="component" value="Unassembled WGS sequence"/>
</dbReference>
<dbReference type="RefSeq" id="WP_034703301.1">
    <property type="nucleotide sequence ID" value="NZ_JPRO01000004.1"/>
</dbReference>
<name>A0A085ZU53_9FLAO</name>
<dbReference type="InterPro" id="IPR010998">
    <property type="entry name" value="Integrase_recombinase_N"/>
</dbReference>
<dbReference type="GO" id="GO:0006310">
    <property type="term" value="P:DNA recombination"/>
    <property type="evidence" value="ECO:0007669"/>
    <property type="project" value="UniProtKB-KW"/>
</dbReference>